<protein>
    <submittedName>
        <fullName evidence="1">Uncharacterized protein</fullName>
    </submittedName>
</protein>
<dbReference type="Pfam" id="PF04525">
    <property type="entry name" value="LOR"/>
    <property type="match status" value="1"/>
</dbReference>
<proteinExistence type="predicted"/>
<name>A0A285EJ91_9ACTN</name>
<evidence type="ECO:0000313" key="2">
    <source>
        <dbReference type="Proteomes" id="UP000219514"/>
    </source>
</evidence>
<dbReference type="EMBL" id="OBDO01000009">
    <property type="protein sequence ID" value="SNX98071.1"/>
    <property type="molecule type" value="Genomic_DNA"/>
</dbReference>
<reference evidence="1 2" key="1">
    <citation type="submission" date="2017-09" db="EMBL/GenBank/DDBJ databases">
        <authorList>
            <person name="Ehlers B."/>
            <person name="Leendertz F.H."/>
        </authorList>
    </citation>
    <scope>NUCLEOTIDE SEQUENCE [LARGE SCALE GENOMIC DNA]</scope>
    <source>
        <strain evidence="1 2">DSM 46844</strain>
    </source>
</reference>
<gene>
    <name evidence="1" type="ORF">SAMN06893097_109151</name>
</gene>
<dbReference type="AlphaFoldDB" id="A0A285EJ91"/>
<dbReference type="Proteomes" id="UP000219514">
    <property type="component" value="Unassembled WGS sequence"/>
</dbReference>
<organism evidence="1 2">
    <name type="scientific">Geodermatophilus sabuli</name>
    <dbReference type="NCBI Taxonomy" id="1564158"/>
    <lineage>
        <taxon>Bacteria</taxon>
        <taxon>Bacillati</taxon>
        <taxon>Actinomycetota</taxon>
        <taxon>Actinomycetes</taxon>
        <taxon>Geodermatophilales</taxon>
        <taxon>Geodermatophilaceae</taxon>
        <taxon>Geodermatophilus</taxon>
    </lineage>
</organism>
<dbReference type="InterPro" id="IPR007612">
    <property type="entry name" value="LOR"/>
</dbReference>
<sequence>MTMPPGAVPPGTRPPAAMVVPQFLVKQRITMMVNRYEVVAANPDGSEGQLLAFAEQKRMKLKEEVVFYADAGKSRAVFSFKARQRLDVHAEHDVFDEHGRALGTFSKQFGASLLRSTWTLMAPGIQAVGQERRLSVAILRRVWDLIPYVGDVWVPFVFHFDFVDTATGAPVMVSERQRAVRDRYTVTVPDPRLDFRVAASMAVALDALQSR</sequence>
<keyword evidence="2" id="KW-1185">Reference proteome</keyword>
<accession>A0A285EJ91</accession>
<evidence type="ECO:0000313" key="1">
    <source>
        <dbReference type="EMBL" id="SNX98071.1"/>
    </source>
</evidence>